<sequence length="77" mass="8825">MTAAEWNLTPVASAVRFSTDQVKNLHSSTLQPFRKAVAKGLKRTKEKMKTQFIMERKLSFHLAEYTRTSVRAGEQKL</sequence>
<comment type="caution">
    <text evidence="1">The sequence shown here is derived from an EMBL/GenBank/DDBJ whole genome shotgun (WGS) entry which is preliminary data.</text>
</comment>
<reference evidence="1 2" key="1">
    <citation type="journal article" date="2012" name="Genome Biol.">
        <title>Sequencing three crocodilian genomes to illuminate the evolution of archosaurs and amniotes.</title>
        <authorList>
            <person name="St John J.A."/>
            <person name="Braun E.L."/>
            <person name="Isberg S.R."/>
            <person name="Miles L.G."/>
            <person name="Chong A.Y."/>
            <person name="Gongora J."/>
            <person name="Dalzell P."/>
            <person name="Moran C."/>
            <person name="Bed'hom B."/>
            <person name="Abzhanov A."/>
            <person name="Burgess S.C."/>
            <person name="Cooksey A.M."/>
            <person name="Castoe T.A."/>
            <person name="Crawford N.G."/>
            <person name="Densmore L.D."/>
            <person name="Drew J.C."/>
            <person name="Edwards S.V."/>
            <person name="Faircloth B.C."/>
            <person name="Fujita M.K."/>
            <person name="Greenwold M.J."/>
            <person name="Hoffmann F.G."/>
            <person name="Howard J.M."/>
            <person name="Iguchi T."/>
            <person name="Janes D.E."/>
            <person name="Khan S.Y."/>
            <person name="Kohno S."/>
            <person name="de Koning A.J."/>
            <person name="Lance S.L."/>
            <person name="McCarthy F.M."/>
            <person name="McCormack J.E."/>
            <person name="Merchant M.E."/>
            <person name="Peterson D.G."/>
            <person name="Pollock D.D."/>
            <person name="Pourmand N."/>
            <person name="Raney B.J."/>
            <person name="Roessler K.A."/>
            <person name="Sanford J.R."/>
            <person name="Sawyer R.H."/>
            <person name="Schmidt C.J."/>
            <person name="Triplett E.W."/>
            <person name="Tuberville T.D."/>
            <person name="Venegas-Anaya M."/>
            <person name="Howard J.T."/>
            <person name="Jarvis E.D."/>
            <person name="Guillette L.J.Jr."/>
            <person name="Glenn T.C."/>
            <person name="Green R.E."/>
            <person name="Ray D.A."/>
        </authorList>
    </citation>
    <scope>NUCLEOTIDE SEQUENCE [LARGE SCALE GENOMIC DNA]</scope>
    <source>
        <strain evidence="1">KSC_2009_1</strain>
    </source>
</reference>
<protein>
    <submittedName>
        <fullName evidence="1">Uncharacterized protein</fullName>
    </submittedName>
</protein>
<keyword evidence="2" id="KW-1185">Reference proteome</keyword>
<dbReference type="AlphaFoldDB" id="A0A151NUX3"/>
<name>A0A151NUX3_ALLMI</name>
<dbReference type="Proteomes" id="UP000050525">
    <property type="component" value="Unassembled WGS sequence"/>
</dbReference>
<organism evidence="1 2">
    <name type="scientific">Alligator mississippiensis</name>
    <name type="common">American alligator</name>
    <dbReference type="NCBI Taxonomy" id="8496"/>
    <lineage>
        <taxon>Eukaryota</taxon>
        <taxon>Metazoa</taxon>
        <taxon>Chordata</taxon>
        <taxon>Craniata</taxon>
        <taxon>Vertebrata</taxon>
        <taxon>Euteleostomi</taxon>
        <taxon>Archelosauria</taxon>
        <taxon>Archosauria</taxon>
        <taxon>Crocodylia</taxon>
        <taxon>Alligatoridae</taxon>
        <taxon>Alligatorinae</taxon>
        <taxon>Alligator</taxon>
    </lineage>
</organism>
<gene>
    <name evidence="1" type="ORF">Y1Q_0000056</name>
</gene>
<accession>A0A151NUX3</accession>
<dbReference type="EMBL" id="AKHW03002066">
    <property type="protein sequence ID" value="KYO40215.1"/>
    <property type="molecule type" value="Genomic_DNA"/>
</dbReference>
<evidence type="ECO:0000313" key="2">
    <source>
        <dbReference type="Proteomes" id="UP000050525"/>
    </source>
</evidence>
<proteinExistence type="predicted"/>
<evidence type="ECO:0000313" key="1">
    <source>
        <dbReference type="EMBL" id="KYO40215.1"/>
    </source>
</evidence>